<evidence type="ECO:0000313" key="6">
    <source>
        <dbReference type="EMBL" id="BDS14087.1"/>
    </source>
</evidence>
<keyword evidence="3 5" id="KW-0560">Oxidoreductase</keyword>
<evidence type="ECO:0000256" key="1">
    <source>
        <dbReference type="ARBA" id="ARBA00006926"/>
    </source>
</evidence>
<dbReference type="PIRSF" id="PIRSF000303">
    <property type="entry name" value="Glutathion_perox"/>
    <property type="match status" value="1"/>
</dbReference>
<evidence type="ECO:0000256" key="3">
    <source>
        <dbReference type="ARBA" id="ARBA00023002"/>
    </source>
</evidence>
<dbReference type="AlphaFoldDB" id="A0A915YJ03"/>
<evidence type="ECO:0000313" key="7">
    <source>
        <dbReference type="Proteomes" id="UP001060919"/>
    </source>
</evidence>
<evidence type="ECO:0000256" key="2">
    <source>
        <dbReference type="ARBA" id="ARBA00022559"/>
    </source>
</evidence>
<dbReference type="KEGG" id="aup:AsAng_0048530"/>
<name>A0A915YJ03_9BACT</name>
<dbReference type="PROSITE" id="PS51355">
    <property type="entry name" value="GLUTATHIONE_PEROXID_3"/>
    <property type="match status" value="1"/>
</dbReference>
<dbReference type="PROSITE" id="PS00460">
    <property type="entry name" value="GLUTATHIONE_PEROXID_1"/>
    <property type="match status" value="1"/>
</dbReference>
<accession>A0A915YJ03</accession>
<organism evidence="6 7">
    <name type="scientific">Aureispira anguillae</name>
    <dbReference type="NCBI Taxonomy" id="2864201"/>
    <lineage>
        <taxon>Bacteria</taxon>
        <taxon>Pseudomonadati</taxon>
        <taxon>Bacteroidota</taxon>
        <taxon>Saprospiria</taxon>
        <taxon>Saprospirales</taxon>
        <taxon>Saprospiraceae</taxon>
        <taxon>Aureispira</taxon>
    </lineage>
</organism>
<dbReference type="RefSeq" id="WP_264789321.1">
    <property type="nucleotide sequence ID" value="NZ_AP026867.1"/>
</dbReference>
<dbReference type="CDD" id="cd00340">
    <property type="entry name" value="GSH_Peroxidase"/>
    <property type="match status" value="1"/>
</dbReference>
<dbReference type="GO" id="GO:0004601">
    <property type="term" value="F:peroxidase activity"/>
    <property type="evidence" value="ECO:0007669"/>
    <property type="project" value="UniProtKB-KW"/>
</dbReference>
<dbReference type="InterPro" id="IPR036249">
    <property type="entry name" value="Thioredoxin-like_sf"/>
</dbReference>
<gene>
    <name evidence="6" type="ORF">AsAng_0048530</name>
</gene>
<dbReference type="GO" id="GO:0034599">
    <property type="term" value="P:cellular response to oxidative stress"/>
    <property type="evidence" value="ECO:0007669"/>
    <property type="project" value="TreeGrafter"/>
</dbReference>
<dbReference type="InterPro" id="IPR000889">
    <property type="entry name" value="Glutathione_peroxidase"/>
</dbReference>
<dbReference type="PRINTS" id="PR01011">
    <property type="entry name" value="GLUTPROXDASE"/>
</dbReference>
<comment type="similarity">
    <text evidence="1 5">Belongs to the glutathione peroxidase family.</text>
</comment>
<dbReference type="EMBL" id="AP026867">
    <property type="protein sequence ID" value="BDS14087.1"/>
    <property type="molecule type" value="Genomic_DNA"/>
</dbReference>
<dbReference type="Gene3D" id="3.40.30.10">
    <property type="entry name" value="Glutaredoxin"/>
    <property type="match status" value="1"/>
</dbReference>
<dbReference type="Pfam" id="PF00255">
    <property type="entry name" value="GSHPx"/>
    <property type="match status" value="1"/>
</dbReference>
<dbReference type="PANTHER" id="PTHR11592">
    <property type="entry name" value="GLUTATHIONE PEROXIDASE"/>
    <property type="match status" value="1"/>
</dbReference>
<dbReference type="SUPFAM" id="SSF52833">
    <property type="entry name" value="Thioredoxin-like"/>
    <property type="match status" value="1"/>
</dbReference>
<proteinExistence type="inferred from homology"/>
<dbReference type="Proteomes" id="UP001060919">
    <property type="component" value="Chromosome"/>
</dbReference>
<protein>
    <recommendedName>
        <fullName evidence="5">Glutathione peroxidase</fullName>
    </recommendedName>
</protein>
<reference evidence="6" key="1">
    <citation type="submission" date="2022-09" db="EMBL/GenBank/DDBJ databases">
        <title>Aureispira anguillicida sp. nov., isolated from Leptocephalus of Japanese eel Anguilla japonica.</title>
        <authorList>
            <person name="Yuasa K."/>
            <person name="Mekata T."/>
            <person name="Ikunari K."/>
        </authorList>
    </citation>
    <scope>NUCLEOTIDE SEQUENCE</scope>
    <source>
        <strain evidence="6">EL160426</strain>
    </source>
</reference>
<keyword evidence="2 5" id="KW-0575">Peroxidase</keyword>
<evidence type="ECO:0000256" key="4">
    <source>
        <dbReference type="PIRSR" id="PIRSR000303-1"/>
    </source>
</evidence>
<sequence length="165" mass="18395">MSTTSPKSIHTFQIDGLTGGQINFSDYAGKKILLVNVASQCGLTAQYAQLEEMYRNFSDNFVIIACPANNFGAQEPGSNQEIEQFCSTTYQISFPMTTKISVKGNDMHSLYHFVTQKTLNGLQDSDVSWNFQKYIFDEAGYLTHVFAPTVEPADERILAALDIQL</sequence>
<dbReference type="PANTHER" id="PTHR11592:SF78">
    <property type="entry name" value="GLUTATHIONE PEROXIDASE"/>
    <property type="match status" value="1"/>
</dbReference>
<keyword evidence="7" id="KW-1185">Reference proteome</keyword>
<feature type="active site" evidence="4">
    <location>
        <position position="41"/>
    </location>
</feature>
<evidence type="ECO:0000256" key="5">
    <source>
        <dbReference type="RuleBase" id="RU000499"/>
    </source>
</evidence>
<dbReference type="InterPro" id="IPR029759">
    <property type="entry name" value="GPX_AS"/>
</dbReference>